<name>A0A6Q2Y4X6_ESOLU</name>
<dbReference type="Pfam" id="PF00167">
    <property type="entry name" value="FGF"/>
    <property type="match status" value="1"/>
</dbReference>
<reference evidence="4" key="1">
    <citation type="journal article" date="2014" name="PLoS ONE">
        <title>The genome and linkage map of the northern pike (Esox lucius): conserved synteny revealed between the salmonid sister group and the Neoteleostei.</title>
        <authorList>
            <person name="Rondeau E.B."/>
            <person name="Minkley D.R."/>
            <person name="Leong J.S."/>
            <person name="Messmer A.M."/>
            <person name="Jantzen J.R."/>
            <person name="von Schalburg K.R."/>
            <person name="Lemon C."/>
            <person name="Bird N.H."/>
            <person name="Koop B.F."/>
        </authorList>
    </citation>
    <scope>NUCLEOTIDE SEQUENCE</scope>
</reference>
<keyword evidence="4" id="KW-1185">Reference proteome</keyword>
<reference evidence="3" key="4">
    <citation type="submission" date="2025-09" db="UniProtKB">
        <authorList>
            <consortium name="Ensembl"/>
        </authorList>
    </citation>
    <scope>IDENTIFICATION</scope>
</reference>
<dbReference type="Proteomes" id="UP000265140">
    <property type="component" value="Chromosome 16"/>
</dbReference>
<evidence type="ECO:0000313" key="4">
    <source>
        <dbReference type="Proteomes" id="UP000265140"/>
    </source>
</evidence>
<accession>A0A6Q2Y4X6</accession>
<dbReference type="Ensembl" id="ENSELUT00000086194.2">
    <property type="protein sequence ID" value="ENSELUP00000060577.1"/>
    <property type="gene ID" value="ENSELUG00000028423.2"/>
</dbReference>
<evidence type="ECO:0000256" key="2">
    <source>
        <dbReference type="RuleBase" id="RU049442"/>
    </source>
</evidence>
<dbReference type="PRINTS" id="PR00263">
    <property type="entry name" value="HBGFFGF"/>
</dbReference>
<proteinExistence type="inferred from homology"/>
<dbReference type="InParanoid" id="A0A6Q2Y4X6"/>
<dbReference type="SUPFAM" id="SSF50353">
    <property type="entry name" value="Cytokine"/>
    <property type="match status" value="1"/>
</dbReference>
<evidence type="ECO:0000313" key="3">
    <source>
        <dbReference type="Ensembl" id="ENSELUP00000060577.1"/>
    </source>
</evidence>
<dbReference type="InterPro" id="IPR002209">
    <property type="entry name" value="Fibroblast_GF_fam"/>
</dbReference>
<dbReference type="CDD" id="cd23305">
    <property type="entry name" value="beta-trefoil_FGF3-like"/>
    <property type="match status" value="1"/>
</dbReference>
<organism evidence="3 4">
    <name type="scientific">Esox lucius</name>
    <name type="common">Northern pike</name>
    <dbReference type="NCBI Taxonomy" id="8010"/>
    <lineage>
        <taxon>Eukaryota</taxon>
        <taxon>Metazoa</taxon>
        <taxon>Chordata</taxon>
        <taxon>Craniata</taxon>
        <taxon>Vertebrata</taxon>
        <taxon>Euteleostomi</taxon>
        <taxon>Actinopterygii</taxon>
        <taxon>Neopterygii</taxon>
        <taxon>Teleostei</taxon>
        <taxon>Protacanthopterygii</taxon>
        <taxon>Esociformes</taxon>
        <taxon>Esocidae</taxon>
        <taxon>Esox</taxon>
    </lineage>
</organism>
<dbReference type="PANTHER" id="PTHR11486">
    <property type="entry name" value="FIBROBLAST GROWTH FACTOR"/>
    <property type="match status" value="1"/>
</dbReference>
<comment type="similarity">
    <text evidence="1 2">Belongs to the heparin-binding growth factors family.</text>
</comment>
<dbReference type="SMART" id="SM00442">
    <property type="entry name" value="FGF"/>
    <property type="match status" value="1"/>
</dbReference>
<dbReference type="AlphaFoldDB" id="A0A6Q2Y4X6"/>
<gene>
    <name evidence="3" type="primary">FGF9</name>
</gene>
<dbReference type="Bgee" id="ENSELUG00000028423">
    <property type="expression patterns" value="Expressed in ovary and 2 other cell types or tissues"/>
</dbReference>
<dbReference type="Gene3D" id="2.80.10.50">
    <property type="match status" value="1"/>
</dbReference>
<dbReference type="InterPro" id="IPR008996">
    <property type="entry name" value="IL1/FGF"/>
</dbReference>
<reference evidence="3" key="2">
    <citation type="submission" date="2020-02" db="EMBL/GenBank/DDBJ databases">
        <title>Esox lucius (northern pike) genome, fEsoLuc1, primary haplotype.</title>
        <authorList>
            <person name="Myers G."/>
            <person name="Karagic N."/>
            <person name="Meyer A."/>
            <person name="Pippel M."/>
            <person name="Reichard M."/>
            <person name="Winkler S."/>
            <person name="Tracey A."/>
            <person name="Sims Y."/>
            <person name="Howe K."/>
            <person name="Rhie A."/>
            <person name="Formenti G."/>
            <person name="Durbin R."/>
            <person name="Fedrigo O."/>
            <person name="Jarvis E.D."/>
        </authorList>
    </citation>
    <scope>NUCLEOTIDE SEQUENCE [LARGE SCALE GENOMIC DNA]</scope>
</reference>
<dbReference type="GeneTree" id="ENSGT00940000158449"/>
<dbReference type="PRINTS" id="PR00262">
    <property type="entry name" value="IL1HBGF"/>
</dbReference>
<reference evidence="3" key="3">
    <citation type="submission" date="2025-08" db="UniProtKB">
        <authorList>
            <consortium name="Ensembl"/>
        </authorList>
    </citation>
    <scope>IDENTIFICATION</scope>
</reference>
<sequence length="205" mass="22914">MLSLNSPFLCLHSRFVGIGYHLQILSNGTIGGVHEPNEHSFLKLFAMRRGGVVGIRGIKSGLYLCMSREGVAHGAGQFSSDCLFKESLEENFYTTFSSLSHPGIYLALSHKGEAKRGTSVGRHQTCTHFLPRRAPNLNWWLKHSMAEIHAFKMTLDKVQQGIKARWRISSLTEISSKGKRTNSPGVVFTQLDVCELDWIGFMKTC</sequence>
<protein>
    <recommendedName>
        <fullName evidence="2">Fibroblast growth factor</fullName>
        <shortName evidence="2">FGF</shortName>
    </recommendedName>
</protein>
<dbReference type="GO" id="GO:0008083">
    <property type="term" value="F:growth factor activity"/>
    <property type="evidence" value="ECO:0007669"/>
    <property type="project" value="InterPro"/>
</dbReference>
<evidence type="ECO:0000256" key="1">
    <source>
        <dbReference type="ARBA" id="ARBA00007936"/>
    </source>
</evidence>